<dbReference type="SMART" id="SM00369">
    <property type="entry name" value="LRR_TYP"/>
    <property type="match status" value="5"/>
</dbReference>
<evidence type="ECO:0000256" key="6">
    <source>
        <dbReference type="ARBA" id="ARBA00022889"/>
    </source>
</evidence>
<feature type="transmembrane region" description="Helical" evidence="11">
    <location>
        <begin position="16"/>
        <end position="34"/>
    </location>
</feature>
<dbReference type="PANTHER" id="PTHR24368:SF1">
    <property type="entry name" value="AMPHOTERIN-INDUCED PROTEIN 1"/>
    <property type="match status" value="1"/>
</dbReference>
<dbReference type="Proteomes" id="UP000265020">
    <property type="component" value="Unassembled WGS sequence"/>
</dbReference>
<keyword evidence="8 11" id="KW-0472">Membrane</keyword>
<keyword evidence="10" id="KW-0393">Immunoglobulin domain</keyword>
<dbReference type="Pfam" id="PF13855">
    <property type="entry name" value="LRR_8"/>
    <property type="match status" value="1"/>
</dbReference>
<keyword evidence="9" id="KW-0325">Glycoprotein</keyword>
<dbReference type="InterPro" id="IPR003591">
    <property type="entry name" value="Leu-rich_rpt_typical-subtyp"/>
</dbReference>
<dbReference type="PROSITE" id="PS51450">
    <property type="entry name" value="LRR"/>
    <property type="match status" value="2"/>
</dbReference>
<dbReference type="InterPro" id="IPR031283">
    <property type="entry name" value="AMIGO"/>
</dbReference>
<sequence length="393" mass="45456">LSSWSPDEMNQPQVCRWLQCFLLFLHLALVFPVVRVNRLLKRKSLDHKRLCVCAINIISCSNLHLENVTLNLPNHTSVLDLSFNNITKLLATWTLTDLNMLQTMLLNNNRLTFLSSEAFVHVKKLRYLDLSYNGLTLLDEFIFEPLEDLEVLVLFKNHISKIDRTAFSSMGALQKLYMSHNQISRIPLEVLKERSKLDTFKLLDVSFNKIKDLPIKELQSMRAWMKNGVYFHNNPLTCSCELYKLVASWDIRMLSSVSGFADNHTCTMPDKKTKEILNITCNDDKILIREANLEQKLLLDCDTRQKYMEKRWVLPGNISLTGLLRVSKTQMERDILLGNTVGPQWTGELEPLQGRSQLSVQGPWEKRQTLVYCKRGTHVWQGAWLFLGSSLWG</sequence>
<dbReference type="GO" id="GO:0007420">
    <property type="term" value="P:brain development"/>
    <property type="evidence" value="ECO:0007669"/>
    <property type="project" value="TreeGrafter"/>
</dbReference>
<dbReference type="InterPro" id="IPR032675">
    <property type="entry name" value="LRR_dom_sf"/>
</dbReference>
<keyword evidence="3" id="KW-0433">Leucine-rich repeat</keyword>
<evidence type="ECO:0000256" key="4">
    <source>
        <dbReference type="ARBA" id="ARBA00022692"/>
    </source>
</evidence>
<dbReference type="GO" id="GO:0016020">
    <property type="term" value="C:membrane"/>
    <property type="evidence" value="ECO:0007669"/>
    <property type="project" value="UniProtKB-SubCell"/>
</dbReference>
<dbReference type="PANTHER" id="PTHR24368">
    <property type="entry name" value="AMPHOTERIN-INDUCED PROTEIN"/>
    <property type="match status" value="1"/>
</dbReference>
<dbReference type="GeneTree" id="ENSGT00950000183146"/>
<protein>
    <submittedName>
        <fullName evidence="12">Adhesion molecule with Ig like domain 1</fullName>
    </submittedName>
</protein>
<evidence type="ECO:0000256" key="1">
    <source>
        <dbReference type="ARBA" id="ARBA00004479"/>
    </source>
</evidence>
<evidence type="ECO:0000256" key="3">
    <source>
        <dbReference type="ARBA" id="ARBA00022614"/>
    </source>
</evidence>
<dbReference type="InterPro" id="IPR001611">
    <property type="entry name" value="Leu-rich_rpt"/>
</dbReference>
<evidence type="ECO:0000313" key="13">
    <source>
        <dbReference type="Proteomes" id="UP000265020"/>
    </source>
</evidence>
<organism evidence="12 13">
    <name type="scientific">Cyprinodon variegatus</name>
    <name type="common">Sheepshead minnow</name>
    <dbReference type="NCBI Taxonomy" id="28743"/>
    <lineage>
        <taxon>Eukaryota</taxon>
        <taxon>Metazoa</taxon>
        <taxon>Chordata</taxon>
        <taxon>Craniata</taxon>
        <taxon>Vertebrata</taxon>
        <taxon>Euteleostomi</taxon>
        <taxon>Actinopterygii</taxon>
        <taxon>Neopterygii</taxon>
        <taxon>Teleostei</taxon>
        <taxon>Neoteleostei</taxon>
        <taxon>Acanthomorphata</taxon>
        <taxon>Ovalentaria</taxon>
        <taxon>Atherinomorphae</taxon>
        <taxon>Cyprinodontiformes</taxon>
        <taxon>Cyprinodontidae</taxon>
        <taxon>Cyprinodon</taxon>
    </lineage>
</organism>
<evidence type="ECO:0000256" key="2">
    <source>
        <dbReference type="ARBA" id="ARBA00005670"/>
    </source>
</evidence>
<dbReference type="GO" id="GO:0007155">
    <property type="term" value="P:cell adhesion"/>
    <property type="evidence" value="ECO:0007669"/>
    <property type="project" value="UniProtKB-KW"/>
</dbReference>
<evidence type="ECO:0000313" key="12">
    <source>
        <dbReference type="Ensembl" id="ENSCVAP00000002862.1"/>
    </source>
</evidence>
<reference evidence="12" key="2">
    <citation type="submission" date="2025-09" db="UniProtKB">
        <authorList>
            <consortium name="Ensembl"/>
        </authorList>
    </citation>
    <scope>IDENTIFICATION</scope>
</reference>
<evidence type="ECO:0000256" key="10">
    <source>
        <dbReference type="ARBA" id="ARBA00023319"/>
    </source>
</evidence>
<dbReference type="SUPFAM" id="SSF52058">
    <property type="entry name" value="L domain-like"/>
    <property type="match status" value="1"/>
</dbReference>
<evidence type="ECO:0000256" key="11">
    <source>
        <dbReference type="SAM" id="Phobius"/>
    </source>
</evidence>
<evidence type="ECO:0000256" key="5">
    <source>
        <dbReference type="ARBA" id="ARBA00022737"/>
    </source>
</evidence>
<dbReference type="STRING" id="28743.ENSCVAP00000002862"/>
<dbReference type="Ensembl" id="ENSCVAT00000011020.1">
    <property type="protein sequence ID" value="ENSCVAP00000002862.1"/>
    <property type="gene ID" value="ENSCVAG00000004017.1"/>
</dbReference>
<keyword evidence="6" id="KW-0130">Cell adhesion</keyword>
<dbReference type="OMA" id="CAINIIS"/>
<evidence type="ECO:0000256" key="9">
    <source>
        <dbReference type="ARBA" id="ARBA00023180"/>
    </source>
</evidence>
<evidence type="ECO:0000256" key="7">
    <source>
        <dbReference type="ARBA" id="ARBA00022989"/>
    </source>
</evidence>
<comment type="subcellular location">
    <subcellularLocation>
        <location evidence="1">Membrane</location>
        <topology evidence="1">Single-pass type I membrane protein</topology>
    </subcellularLocation>
</comment>
<evidence type="ECO:0000256" key="8">
    <source>
        <dbReference type="ARBA" id="ARBA00023136"/>
    </source>
</evidence>
<dbReference type="AlphaFoldDB" id="A0A3Q2CDC6"/>
<keyword evidence="7 11" id="KW-1133">Transmembrane helix</keyword>
<proteinExistence type="inferred from homology"/>
<reference evidence="12" key="1">
    <citation type="submission" date="2025-08" db="UniProtKB">
        <authorList>
            <consortium name="Ensembl"/>
        </authorList>
    </citation>
    <scope>IDENTIFICATION</scope>
</reference>
<keyword evidence="4 11" id="KW-0812">Transmembrane</keyword>
<keyword evidence="5" id="KW-0677">Repeat</keyword>
<keyword evidence="13" id="KW-1185">Reference proteome</keyword>
<accession>A0A3Q2CDC6</accession>
<name>A0A3Q2CDC6_CYPVA</name>
<dbReference type="Gene3D" id="3.80.10.10">
    <property type="entry name" value="Ribonuclease Inhibitor"/>
    <property type="match status" value="1"/>
</dbReference>
<comment type="similarity">
    <text evidence="2">Belongs to the immunoglobulin superfamily. AMIGO family.</text>
</comment>